<dbReference type="AlphaFoldDB" id="A0AAV7MIF0"/>
<protein>
    <submittedName>
        <fullName evidence="1">Uncharacterized protein</fullName>
    </submittedName>
</protein>
<sequence length="147" mass="16870">MDHVTLFMKFWIRKSLDKETRILMRAECLRPFIDNKSWITPNLDQERLSFLLKSAMEILGRVLMTGGDWLSAVECQGPNVTDRISGDMEEVSEQPILSTRKEVELHAQEATGADHKDLENKIICFNNCIHSRQSNIVCFVTAEEEDA</sequence>
<evidence type="ECO:0000313" key="1">
    <source>
        <dbReference type="EMBL" id="KAJ1100010.1"/>
    </source>
</evidence>
<proteinExistence type="predicted"/>
<name>A0AAV7MIF0_PLEWA</name>
<reference evidence="1" key="1">
    <citation type="journal article" date="2022" name="bioRxiv">
        <title>Sequencing and chromosome-scale assembly of the giantPleurodeles waltlgenome.</title>
        <authorList>
            <person name="Brown T."/>
            <person name="Elewa A."/>
            <person name="Iarovenko S."/>
            <person name="Subramanian E."/>
            <person name="Araus A.J."/>
            <person name="Petzold A."/>
            <person name="Susuki M."/>
            <person name="Suzuki K.-i.T."/>
            <person name="Hayashi T."/>
            <person name="Toyoda A."/>
            <person name="Oliveira C."/>
            <person name="Osipova E."/>
            <person name="Leigh N.D."/>
            <person name="Simon A."/>
            <person name="Yun M.H."/>
        </authorList>
    </citation>
    <scope>NUCLEOTIDE SEQUENCE</scope>
    <source>
        <strain evidence="1">20211129_DDA</strain>
        <tissue evidence="1">Liver</tissue>
    </source>
</reference>
<dbReference type="Proteomes" id="UP001066276">
    <property type="component" value="Chromosome 10"/>
</dbReference>
<gene>
    <name evidence="1" type="ORF">NDU88_005100</name>
</gene>
<dbReference type="EMBL" id="JANPWB010000014">
    <property type="protein sequence ID" value="KAJ1100010.1"/>
    <property type="molecule type" value="Genomic_DNA"/>
</dbReference>
<evidence type="ECO:0000313" key="2">
    <source>
        <dbReference type="Proteomes" id="UP001066276"/>
    </source>
</evidence>
<keyword evidence="2" id="KW-1185">Reference proteome</keyword>
<accession>A0AAV7MIF0</accession>
<organism evidence="1 2">
    <name type="scientific">Pleurodeles waltl</name>
    <name type="common">Iberian ribbed newt</name>
    <dbReference type="NCBI Taxonomy" id="8319"/>
    <lineage>
        <taxon>Eukaryota</taxon>
        <taxon>Metazoa</taxon>
        <taxon>Chordata</taxon>
        <taxon>Craniata</taxon>
        <taxon>Vertebrata</taxon>
        <taxon>Euteleostomi</taxon>
        <taxon>Amphibia</taxon>
        <taxon>Batrachia</taxon>
        <taxon>Caudata</taxon>
        <taxon>Salamandroidea</taxon>
        <taxon>Salamandridae</taxon>
        <taxon>Pleurodelinae</taxon>
        <taxon>Pleurodeles</taxon>
    </lineage>
</organism>
<comment type="caution">
    <text evidence="1">The sequence shown here is derived from an EMBL/GenBank/DDBJ whole genome shotgun (WGS) entry which is preliminary data.</text>
</comment>